<feature type="domain" description="Hcy-binding" evidence="6">
    <location>
        <begin position="1"/>
        <end position="80"/>
    </location>
</feature>
<evidence type="ECO:0000256" key="5">
    <source>
        <dbReference type="PROSITE-ProRule" id="PRU00333"/>
    </source>
</evidence>
<comment type="caution">
    <text evidence="5">Lacks conserved residue(s) required for the propagation of feature annotation.</text>
</comment>
<evidence type="ECO:0000256" key="1">
    <source>
        <dbReference type="ARBA" id="ARBA00022603"/>
    </source>
</evidence>
<keyword evidence="8" id="KW-1185">Reference proteome</keyword>
<dbReference type="InterPro" id="IPR051486">
    <property type="entry name" value="Hcy_S-methyltransferase"/>
</dbReference>
<keyword evidence="1" id="KW-0489">Methyltransferase</keyword>
<evidence type="ECO:0000259" key="6">
    <source>
        <dbReference type="PROSITE" id="PS50970"/>
    </source>
</evidence>
<evidence type="ECO:0000256" key="4">
    <source>
        <dbReference type="ARBA" id="ARBA00022833"/>
    </source>
</evidence>
<organism evidence="7 8">
    <name type="scientific">Bifidobacterium imperatoris</name>
    <dbReference type="NCBI Taxonomy" id="2020965"/>
    <lineage>
        <taxon>Bacteria</taxon>
        <taxon>Bacillati</taxon>
        <taxon>Actinomycetota</taxon>
        <taxon>Actinomycetes</taxon>
        <taxon>Bifidobacteriales</taxon>
        <taxon>Bifidobacteriaceae</taxon>
        <taxon>Bifidobacterium</taxon>
    </lineage>
</organism>
<accession>A0ABX7RZ96</accession>
<proteinExistence type="predicted"/>
<dbReference type="InterPro" id="IPR003726">
    <property type="entry name" value="HCY_dom"/>
</dbReference>
<dbReference type="Pfam" id="PF02574">
    <property type="entry name" value="S-methyl_trans"/>
    <property type="match status" value="1"/>
</dbReference>
<evidence type="ECO:0000256" key="3">
    <source>
        <dbReference type="ARBA" id="ARBA00022723"/>
    </source>
</evidence>
<dbReference type="SUPFAM" id="SSF82282">
    <property type="entry name" value="Homocysteine S-methyltransferase"/>
    <property type="match status" value="1"/>
</dbReference>
<gene>
    <name evidence="7" type="ORF">BLI708_08770</name>
</gene>
<reference evidence="7 8" key="1">
    <citation type="submission" date="2021-03" db="EMBL/GenBank/DDBJ databases">
        <title>Genome sequencing of Bifidobacterium imperatoris JCM 32708.</title>
        <authorList>
            <person name="Kim J."/>
        </authorList>
    </citation>
    <scope>NUCLEOTIDE SEQUENCE [LARGE SCALE GENOMIC DNA]</scope>
    <source>
        <strain evidence="7 8">JCM 32708</strain>
    </source>
</reference>
<protein>
    <submittedName>
        <fullName evidence="7">Homocysteine S-methyltransferase family protein</fullName>
    </submittedName>
</protein>
<keyword evidence="2" id="KW-0808">Transferase</keyword>
<keyword evidence="3" id="KW-0479">Metal-binding</keyword>
<dbReference type="PROSITE" id="PS50970">
    <property type="entry name" value="HCY"/>
    <property type="match status" value="1"/>
</dbReference>
<dbReference type="PANTHER" id="PTHR46015:SF1">
    <property type="entry name" value="HOMOCYSTEINE S-METHYLTRANSFERASE-LIKE ISOFORM 1"/>
    <property type="match status" value="1"/>
</dbReference>
<evidence type="ECO:0000313" key="8">
    <source>
        <dbReference type="Proteomes" id="UP000663067"/>
    </source>
</evidence>
<dbReference type="EMBL" id="CP071591">
    <property type="protein sequence ID" value="QSY57319.1"/>
    <property type="molecule type" value="Genomic_DNA"/>
</dbReference>
<dbReference type="Gene3D" id="3.20.20.330">
    <property type="entry name" value="Homocysteine-binding-like domain"/>
    <property type="match status" value="1"/>
</dbReference>
<keyword evidence="4" id="KW-0862">Zinc</keyword>
<name>A0ABX7RZ96_9BIFI</name>
<evidence type="ECO:0000313" key="7">
    <source>
        <dbReference type="EMBL" id="QSY57319.1"/>
    </source>
</evidence>
<sequence>MQPELVTDAIGHISAVTAKPIIVYPNNGNVYHPDTKTWTRGLDSSSLIHMALRWVEAGALLIGGCCRTSPADIHDLAKALPADRQQALC</sequence>
<dbReference type="PANTHER" id="PTHR46015">
    <property type="entry name" value="ZGC:172121"/>
    <property type="match status" value="1"/>
</dbReference>
<dbReference type="Proteomes" id="UP000663067">
    <property type="component" value="Chromosome"/>
</dbReference>
<evidence type="ECO:0000256" key="2">
    <source>
        <dbReference type="ARBA" id="ARBA00022679"/>
    </source>
</evidence>
<dbReference type="InterPro" id="IPR036589">
    <property type="entry name" value="HCY_dom_sf"/>
</dbReference>